<keyword evidence="6" id="KW-1185">Reference proteome</keyword>
<dbReference type="InterPro" id="IPR005144">
    <property type="entry name" value="ATP-cone_dom"/>
</dbReference>
<evidence type="ECO:0000313" key="6">
    <source>
        <dbReference type="Proteomes" id="UP000198820"/>
    </source>
</evidence>
<name>A0A1H3VDJ9_9FLAO</name>
<dbReference type="EMBL" id="FNQF01000001">
    <property type="protein sequence ID" value="SDZ72876.1"/>
    <property type="molecule type" value="Genomic_DNA"/>
</dbReference>
<proteinExistence type="predicted"/>
<organism evidence="5 6">
    <name type="scientific">Psychroflexus halocasei</name>
    <dbReference type="NCBI Taxonomy" id="908615"/>
    <lineage>
        <taxon>Bacteria</taxon>
        <taxon>Pseudomonadati</taxon>
        <taxon>Bacteroidota</taxon>
        <taxon>Flavobacteriia</taxon>
        <taxon>Flavobacteriales</taxon>
        <taxon>Flavobacteriaceae</taxon>
        <taxon>Psychroflexus</taxon>
    </lineage>
</organism>
<keyword evidence="2 3" id="KW-0067">ATP-binding</keyword>
<reference evidence="5 6" key="1">
    <citation type="submission" date="2016-10" db="EMBL/GenBank/DDBJ databases">
        <authorList>
            <person name="de Groot N.N."/>
        </authorList>
    </citation>
    <scope>NUCLEOTIDE SEQUENCE [LARGE SCALE GENOMIC DNA]</scope>
    <source>
        <strain evidence="5 6">DSM 23581</strain>
    </source>
</reference>
<dbReference type="GO" id="GO:0005524">
    <property type="term" value="F:ATP binding"/>
    <property type="evidence" value="ECO:0007669"/>
    <property type="project" value="UniProtKB-UniRule"/>
</dbReference>
<feature type="domain" description="ATP-cone" evidence="4">
    <location>
        <begin position="6"/>
        <end position="87"/>
    </location>
</feature>
<dbReference type="InterPro" id="IPR011856">
    <property type="entry name" value="tRNA_endonuc-like_dom_sf"/>
</dbReference>
<evidence type="ECO:0000256" key="3">
    <source>
        <dbReference type="PROSITE-ProRule" id="PRU00492"/>
    </source>
</evidence>
<keyword evidence="1 3" id="KW-0547">Nucleotide-binding</keyword>
<accession>A0A1H3VDJ9</accession>
<dbReference type="STRING" id="908615.SAMN05421540_10123"/>
<dbReference type="AlphaFoldDB" id="A0A1H3VDJ9"/>
<dbReference type="GO" id="GO:0003676">
    <property type="term" value="F:nucleic acid binding"/>
    <property type="evidence" value="ECO:0007669"/>
    <property type="project" value="InterPro"/>
</dbReference>
<gene>
    <name evidence="5" type="ORF">SAMN05421540_10123</name>
</gene>
<evidence type="ECO:0000259" key="4">
    <source>
        <dbReference type="PROSITE" id="PS51161"/>
    </source>
</evidence>
<dbReference type="SUPFAM" id="SSF52980">
    <property type="entry name" value="Restriction endonuclease-like"/>
    <property type="match status" value="1"/>
</dbReference>
<evidence type="ECO:0000256" key="1">
    <source>
        <dbReference type="ARBA" id="ARBA00022741"/>
    </source>
</evidence>
<dbReference type="Proteomes" id="UP000198820">
    <property type="component" value="Unassembled WGS sequence"/>
</dbReference>
<dbReference type="RefSeq" id="WP_093237671.1">
    <property type="nucleotide sequence ID" value="NZ_FNQF01000001.1"/>
</dbReference>
<sequence length="280" mass="32156">MKASEILVKKSSDELESFDLEKLKSSLRRSMATKNEIDKIINEIIPLLYDGISTKEIYKKAFTSLKKLNRVSASRYSLKKAIFDLGPTGFPFERLIAALLQNNGFDTEIGKIIQGKCISHEVDVLAYKNNNIYAVECKFHSIKKSISNVKVPLYINSRFIDIKERWENDDNENTSLKQGWLVTNTRFSSDAVRYSKCVGLHLLSWNYPENNGIKHNIDKYALYPITTLTSLTKHEKNLIIENDIILTKELYATPEILNKIGVSKVRKKRIISEVKYLCNL</sequence>
<evidence type="ECO:0000313" key="5">
    <source>
        <dbReference type="EMBL" id="SDZ72876.1"/>
    </source>
</evidence>
<dbReference type="Pfam" id="PF03477">
    <property type="entry name" value="ATP-cone"/>
    <property type="match status" value="1"/>
</dbReference>
<dbReference type="Gene3D" id="3.40.1350.10">
    <property type="match status" value="1"/>
</dbReference>
<evidence type="ECO:0000256" key="2">
    <source>
        <dbReference type="ARBA" id="ARBA00022840"/>
    </source>
</evidence>
<dbReference type="PROSITE" id="PS51161">
    <property type="entry name" value="ATP_CONE"/>
    <property type="match status" value="1"/>
</dbReference>
<dbReference type="InterPro" id="IPR011335">
    <property type="entry name" value="Restrct_endonuc-II-like"/>
</dbReference>
<protein>
    <submittedName>
        <fullName evidence="5">Transcriptional regulator NrdR, contains Zn-ribbon and ATP-cone domains</fullName>
    </submittedName>
</protein>